<feature type="transmembrane region" description="Helical" evidence="1">
    <location>
        <begin position="64"/>
        <end position="83"/>
    </location>
</feature>
<gene>
    <name evidence="2" type="ORF">IFM12276_64620</name>
</gene>
<organism evidence="2 3">
    <name type="scientific">Nocardia sputorum</name>
    <dbReference type="NCBI Taxonomy" id="2984338"/>
    <lineage>
        <taxon>Bacteria</taxon>
        <taxon>Bacillati</taxon>
        <taxon>Actinomycetota</taxon>
        <taxon>Actinomycetes</taxon>
        <taxon>Mycobacteriales</taxon>
        <taxon>Nocardiaceae</taxon>
        <taxon>Nocardia</taxon>
    </lineage>
</organism>
<name>A0ABN6UE06_9NOCA</name>
<keyword evidence="1" id="KW-1133">Transmembrane helix</keyword>
<sequence>MSPHPITGHLRGGLVGVLVGVLAVAAHGAAGGGAPRTTELTLLLLIAAGFGSAAGTLRAHPCVVAGSLGAGQLLSHVALSVLLGHDHTESGSSATSSPLPTGGMLLAHIVATAACAALIVLTERLYAAASGALRAILAPPRRARIVGAPLWPDSGLPPYRCAPLGALGPRAPPVSA</sequence>
<reference evidence="2 3" key="1">
    <citation type="submission" date="2022-11" db="EMBL/GenBank/DDBJ databases">
        <title>Genome Sequencing of Nocardia sp. ON39_IFM12276 and assembly.</title>
        <authorList>
            <person name="Shimojima M."/>
            <person name="Toyokawa M."/>
            <person name="Uesaka K."/>
        </authorList>
    </citation>
    <scope>NUCLEOTIDE SEQUENCE [LARGE SCALE GENOMIC DNA]</scope>
    <source>
        <strain evidence="2 3">IFM 12276</strain>
    </source>
</reference>
<proteinExistence type="predicted"/>
<keyword evidence="3" id="KW-1185">Reference proteome</keyword>
<evidence type="ECO:0000313" key="3">
    <source>
        <dbReference type="Proteomes" id="UP001317870"/>
    </source>
</evidence>
<keyword evidence="1" id="KW-0812">Transmembrane</keyword>
<evidence type="ECO:0008006" key="4">
    <source>
        <dbReference type="Google" id="ProtNLM"/>
    </source>
</evidence>
<dbReference type="Proteomes" id="UP001317870">
    <property type="component" value="Chromosome"/>
</dbReference>
<dbReference type="EMBL" id="AP026978">
    <property type="protein sequence ID" value="BDU03434.1"/>
    <property type="molecule type" value="Genomic_DNA"/>
</dbReference>
<feature type="transmembrane region" description="Helical" evidence="1">
    <location>
        <begin position="12"/>
        <end position="34"/>
    </location>
</feature>
<accession>A0ABN6UE06</accession>
<keyword evidence="1" id="KW-0472">Membrane</keyword>
<evidence type="ECO:0000256" key="1">
    <source>
        <dbReference type="SAM" id="Phobius"/>
    </source>
</evidence>
<feature type="transmembrane region" description="Helical" evidence="1">
    <location>
        <begin position="103"/>
        <end position="121"/>
    </location>
</feature>
<evidence type="ECO:0000313" key="2">
    <source>
        <dbReference type="EMBL" id="BDU03434.1"/>
    </source>
</evidence>
<protein>
    <recommendedName>
        <fullName evidence="4">HPP family protein</fullName>
    </recommendedName>
</protein>
<dbReference type="RefSeq" id="WP_281876602.1">
    <property type="nucleotide sequence ID" value="NZ_AP026978.1"/>
</dbReference>
<feature type="transmembrane region" description="Helical" evidence="1">
    <location>
        <begin position="40"/>
        <end position="57"/>
    </location>
</feature>